<keyword evidence="6" id="KW-1185">Reference proteome</keyword>
<protein>
    <recommendedName>
        <fullName evidence="4">Expansin-like EG45 domain-containing protein</fullName>
    </recommendedName>
</protein>
<dbReference type="OrthoDB" id="623670at2759"/>
<sequence length="299" mass="32689">MKLLAVTLCVISLLSKISSARPYHNQLGSHRHALSSSQILSKRFLEISRTTSPKFTRSTIYHGRPRSLTLLKRDEEDDDSDPSDDETEDDNSSGGSDESHQKDCGSEKKQPHSKAASKPLKFVPRPQTYQSLAQANKYFKTTLTPKPSSSSNFVTSSSLSHKNYKIDKAQAHEEKKTYGTSHSEFKHSQSPSFSQFGGNVYQGKATFFSQGGVAGACGNKHKDSDYVVAIQSNMYSQGELCGKNISITRPSTGRTIFCLAADECPGCPSSTSLDLSVAAFKALGDPDEGIFDISWKVLN</sequence>
<dbReference type="CDD" id="cd22191">
    <property type="entry name" value="DPBB_RlpA_EXP_N-like"/>
    <property type="match status" value="1"/>
</dbReference>
<feature type="signal peptide" evidence="3">
    <location>
        <begin position="1"/>
        <end position="20"/>
    </location>
</feature>
<feature type="domain" description="Expansin-like EG45" evidence="4">
    <location>
        <begin position="178"/>
        <end position="299"/>
    </location>
</feature>
<evidence type="ECO:0000313" key="5">
    <source>
        <dbReference type="EMBL" id="MBW0522733.1"/>
    </source>
</evidence>
<dbReference type="InterPro" id="IPR036908">
    <property type="entry name" value="RlpA-like_sf"/>
</dbReference>
<dbReference type="SUPFAM" id="SSF50685">
    <property type="entry name" value="Barwin-like endoglucanases"/>
    <property type="match status" value="1"/>
</dbReference>
<feature type="compositionally biased region" description="Basic and acidic residues" evidence="2">
    <location>
        <begin position="97"/>
        <end position="110"/>
    </location>
</feature>
<evidence type="ECO:0000313" key="6">
    <source>
        <dbReference type="Proteomes" id="UP000765509"/>
    </source>
</evidence>
<feature type="chain" id="PRO_5040317884" description="Expansin-like EG45 domain-containing protein" evidence="3">
    <location>
        <begin position="21"/>
        <end position="299"/>
    </location>
</feature>
<dbReference type="PANTHER" id="PTHR31836:SF29">
    <property type="entry name" value="RLPA-LIKE PROTEIN DOUBLE-PSI BETA-BARREL DOMAIN-CONTAINING PROTEIN"/>
    <property type="match status" value="1"/>
</dbReference>
<dbReference type="Proteomes" id="UP000765509">
    <property type="component" value="Unassembled WGS sequence"/>
</dbReference>
<evidence type="ECO:0000259" key="4">
    <source>
        <dbReference type="PROSITE" id="PS50842"/>
    </source>
</evidence>
<dbReference type="InterPro" id="IPR007112">
    <property type="entry name" value="Expansin/allergen_DPBB_dom"/>
</dbReference>
<comment type="caution">
    <text evidence="5">The sequence shown here is derived from an EMBL/GenBank/DDBJ whole genome shotgun (WGS) entry which is preliminary data.</text>
</comment>
<dbReference type="InterPro" id="IPR051477">
    <property type="entry name" value="Expansin_CellWall"/>
</dbReference>
<proteinExistence type="predicted"/>
<reference evidence="5" key="1">
    <citation type="submission" date="2021-03" db="EMBL/GenBank/DDBJ databases">
        <title>Draft genome sequence of rust myrtle Austropuccinia psidii MF-1, a brazilian biotype.</title>
        <authorList>
            <person name="Quecine M.C."/>
            <person name="Pachon D.M.R."/>
            <person name="Bonatelli M.L."/>
            <person name="Correr F.H."/>
            <person name="Franceschini L.M."/>
            <person name="Leite T.F."/>
            <person name="Margarido G.R.A."/>
            <person name="Almeida C.A."/>
            <person name="Ferrarezi J.A."/>
            <person name="Labate C.A."/>
        </authorList>
    </citation>
    <scope>NUCLEOTIDE SEQUENCE</scope>
    <source>
        <strain evidence="5">MF-1</strain>
    </source>
</reference>
<evidence type="ECO:0000256" key="2">
    <source>
        <dbReference type="SAM" id="MobiDB-lite"/>
    </source>
</evidence>
<dbReference type="AlphaFoldDB" id="A0A9Q3EPR5"/>
<evidence type="ECO:0000256" key="3">
    <source>
        <dbReference type="SAM" id="SignalP"/>
    </source>
</evidence>
<dbReference type="PANTHER" id="PTHR31836">
    <property type="match status" value="1"/>
</dbReference>
<feature type="compositionally biased region" description="Acidic residues" evidence="2">
    <location>
        <begin position="75"/>
        <end position="91"/>
    </location>
</feature>
<dbReference type="Gene3D" id="2.40.40.10">
    <property type="entry name" value="RlpA-like domain"/>
    <property type="match status" value="1"/>
</dbReference>
<gene>
    <name evidence="5" type="ORF">O181_062448</name>
</gene>
<name>A0A9Q3EPR5_9BASI</name>
<evidence type="ECO:0000256" key="1">
    <source>
        <dbReference type="ARBA" id="ARBA00022729"/>
    </source>
</evidence>
<keyword evidence="1 3" id="KW-0732">Signal</keyword>
<organism evidence="5 6">
    <name type="scientific">Austropuccinia psidii MF-1</name>
    <dbReference type="NCBI Taxonomy" id="1389203"/>
    <lineage>
        <taxon>Eukaryota</taxon>
        <taxon>Fungi</taxon>
        <taxon>Dikarya</taxon>
        <taxon>Basidiomycota</taxon>
        <taxon>Pucciniomycotina</taxon>
        <taxon>Pucciniomycetes</taxon>
        <taxon>Pucciniales</taxon>
        <taxon>Sphaerophragmiaceae</taxon>
        <taxon>Austropuccinia</taxon>
    </lineage>
</organism>
<accession>A0A9Q3EPR5</accession>
<feature type="region of interest" description="Disordered" evidence="2">
    <location>
        <begin position="66"/>
        <end position="127"/>
    </location>
</feature>
<dbReference type="PROSITE" id="PS50842">
    <property type="entry name" value="EXPANSIN_EG45"/>
    <property type="match status" value="1"/>
</dbReference>
<dbReference type="EMBL" id="AVOT02029771">
    <property type="protein sequence ID" value="MBW0522733.1"/>
    <property type="molecule type" value="Genomic_DNA"/>
</dbReference>